<feature type="chain" id="PRO_5019415734" evidence="2">
    <location>
        <begin position="19"/>
        <end position="216"/>
    </location>
</feature>
<accession>A0A427B1P7</accession>
<feature type="transmembrane region" description="Helical" evidence="1">
    <location>
        <begin position="159"/>
        <end position="177"/>
    </location>
</feature>
<sequence length="216" mass="24553">MLTKMLLLVCFLVWKMMASLLSPTAFALGTVNFADYERAHVGIRWTNVWQKKREKKKREKEMENLEIRRCSPDPDPSLAGFSALRGENLRRSREKKTTSGLLAEASQGDFFSPHGLLGEKTFLLPSCIQVRNLHKVYMTREGKHCAVNSLELTLYENQILALLGMLGCAFLFGFFGFHDVTIWMILTYFVGLLEDSLYVVCCVSMKLEHAVTCDGN</sequence>
<evidence type="ECO:0000313" key="3">
    <source>
        <dbReference type="EMBL" id="RRT82438.1"/>
    </source>
</evidence>
<dbReference type="Proteomes" id="UP000287651">
    <property type="component" value="Unassembled WGS sequence"/>
</dbReference>
<evidence type="ECO:0000313" key="4">
    <source>
        <dbReference type="Proteomes" id="UP000287651"/>
    </source>
</evidence>
<gene>
    <name evidence="3" type="ORF">B296_00014042</name>
</gene>
<dbReference type="EMBL" id="AMZH03000694">
    <property type="protein sequence ID" value="RRT82438.1"/>
    <property type="molecule type" value="Genomic_DNA"/>
</dbReference>
<keyword evidence="1" id="KW-0472">Membrane</keyword>
<protein>
    <submittedName>
        <fullName evidence="3">Uncharacterized protein</fullName>
    </submittedName>
</protein>
<keyword evidence="1" id="KW-1133">Transmembrane helix</keyword>
<keyword evidence="2" id="KW-0732">Signal</keyword>
<proteinExistence type="predicted"/>
<name>A0A427B1P7_ENSVE</name>
<feature type="signal peptide" evidence="2">
    <location>
        <begin position="1"/>
        <end position="18"/>
    </location>
</feature>
<dbReference type="AlphaFoldDB" id="A0A427B1P7"/>
<evidence type="ECO:0000256" key="1">
    <source>
        <dbReference type="SAM" id="Phobius"/>
    </source>
</evidence>
<reference evidence="3 4" key="1">
    <citation type="journal article" date="2014" name="Agronomy (Basel)">
        <title>A Draft Genome Sequence for Ensete ventricosum, the Drought-Tolerant Tree Against Hunger.</title>
        <authorList>
            <person name="Harrison J."/>
            <person name="Moore K.A."/>
            <person name="Paszkiewicz K."/>
            <person name="Jones T."/>
            <person name="Grant M."/>
            <person name="Ambacheew D."/>
            <person name="Muzemil S."/>
            <person name="Studholme D.J."/>
        </authorList>
    </citation>
    <scope>NUCLEOTIDE SEQUENCE [LARGE SCALE GENOMIC DNA]</scope>
</reference>
<evidence type="ECO:0000256" key="2">
    <source>
        <dbReference type="SAM" id="SignalP"/>
    </source>
</evidence>
<comment type="caution">
    <text evidence="3">The sequence shown here is derived from an EMBL/GenBank/DDBJ whole genome shotgun (WGS) entry which is preliminary data.</text>
</comment>
<keyword evidence="1" id="KW-0812">Transmembrane</keyword>
<organism evidence="3 4">
    <name type="scientific">Ensete ventricosum</name>
    <name type="common">Abyssinian banana</name>
    <name type="synonym">Musa ensete</name>
    <dbReference type="NCBI Taxonomy" id="4639"/>
    <lineage>
        <taxon>Eukaryota</taxon>
        <taxon>Viridiplantae</taxon>
        <taxon>Streptophyta</taxon>
        <taxon>Embryophyta</taxon>
        <taxon>Tracheophyta</taxon>
        <taxon>Spermatophyta</taxon>
        <taxon>Magnoliopsida</taxon>
        <taxon>Liliopsida</taxon>
        <taxon>Zingiberales</taxon>
        <taxon>Musaceae</taxon>
        <taxon>Ensete</taxon>
    </lineage>
</organism>